<evidence type="ECO:0000256" key="7">
    <source>
        <dbReference type="ARBA" id="ARBA00023136"/>
    </source>
</evidence>
<dbReference type="Proteomes" id="UP000323671">
    <property type="component" value="Chromosome"/>
</dbReference>
<dbReference type="KEGG" id="otr:OTERR_00710"/>
<keyword evidence="6 8" id="KW-1133">Transmembrane helix</keyword>
<feature type="transmembrane region" description="Helical" evidence="8">
    <location>
        <begin position="79"/>
        <end position="98"/>
    </location>
</feature>
<feature type="transmembrane region" description="Helical" evidence="8">
    <location>
        <begin position="137"/>
        <end position="159"/>
    </location>
</feature>
<feature type="transmembrane region" description="Helical" evidence="8">
    <location>
        <begin position="350"/>
        <end position="369"/>
    </location>
</feature>
<comment type="similarity">
    <text evidence="2 8">Belongs to the major facilitator superfamily. Bcr/CmlA family.</text>
</comment>
<comment type="subcellular location">
    <subcellularLocation>
        <location evidence="8">Cell inner membrane</location>
        <topology evidence="8">Multi-pass membrane protein</topology>
    </subcellularLocation>
    <subcellularLocation>
        <location evidence="1">Cell membrane</location>
        <topology evidence="1">Multi-pass membrane protein</topology>
    </subcellularLocation>
</comment>
<evidence type="ECO:0000313" key="10">
    <source>
        <dbReference type="EMBL" id="QEL63547.1"/>
    </source>
</evidence>
<gene>
    <name evidence="10" type="primary">bcr</name>
    <name evidence="10" type="ORF">OTERR_00710</name>
</gene>
<feature type="transmembrane region" description="Helical" evidence="8">
    <location>
        <begin position="283"/>
        <end position="307"/>
    </location>
</feature>
<dbReference type="PROSITE" id="PS50850">
    <property type="entry name" value="MFS"/>
    <property type="match status" value="1"/>
</dbReference>
<keyword evidence="5 8" id="KW-0812">Transmembrane</keyword>
<dbReference type="InterPro" id="IPR050189">
    <property type="entry name" value="MFS_Efflux_Transporters"/>
</dbReference>
<feature type="transmembrane region" description="Helical" evidence="8">
    <location>
        <begin position="216"/>
        <end position="241"/>
    </location>
</feature>
<dbReference type="NCBIfam" id="TIGR00710">
    <property type="entry name" value="efflux_Bcr_CflA"/>
    <property type="match status" value="1"/>
</dbReference>
<sequence length="402" mass="43246">MPSSPSVTPPRGLALLLAAMAALGPFSIDAYLPSFHAIGSELGAGELAVQQTLTYYLAPFALMTLWHGALSDAYGRKRVVLAGFALFALASVLCALAPRIEVLWLGRLLQGVTAGAGIVISRALIRDLFDGAQAQKLMAHVAIMFALAPAVAPVIGGWLETLLGWRAVFVFLAGFALALLVLCWRYLPETLPHHQRQPFSAGYLLRAYRQAFTQPAFMSACLGIGFFFMGFFVYVLSAPVFLMQHLGLGETQFYWLFGPGMGGLMIGSWLSGRLAGRRSPRQLLTLAMTVMGAATLLNLAVCLWLPPGVPQNVLAIGLYTVGMSVSMPVLTLLALDIFPTQRGLAASVQSFVQSAINSLASIAFVPFLWAAPLHLTWGQGTMFLAGGLMVALYFRHERRQAA</sequence>
<feature type="domain" description="Major facilitator superfamily (MFS) profile" evidence="9">
    <location>
        <begin position="13"/>
        <end position="399"/>
    </location>
</feature>
<dbReference type="PANTHER" id="PTHR43124">
    <property type="entry name" value="PURINE EFFLUX PUMP PBUE"/>
    <property type="match status" value="1"/>
</dbReference>
<feature type="transmembrane region" description="Helical" evidence="8">
    <location>
        <begin position="313"/>
        <end position="338"/>
    </location>
</feature>
<accession>A0A5C1E5J6</accession>
<dbReference type="CDD" id="cd17320">
    <property type="entry name" value="MFS_MdfA_MDR_like"/>
    <property type="match status" value="1"/>
</dbReference>
<feature type="transmembrane region" description="Helical" evidence="8">
    <location>
        <begin position="375"/>
        <end position="394"/>
    </location>
</feature>
<evidence type="ECO:0000256" key="4">
    <source>
        <dbReference type="ARBA" id="ARBA00022475"/>
    </source>
</evidence>
<dbReference type="InterPro" id="IPR011701">
    <property type="entry name" value="MFS"/>
</dbReference>
<organism evidence="10 11">
    <name type="scientific">Oryzomicrobium terrae</name>
    <dbReference type="NCBI Taxonomy" id="1735038"/>
    <lineage>
        <taxon>Bacteria</taxon>
        <taxon>Pseudomonadati</taxon>
        <taxon>Pseudomonadota</taxon>
        <taxon>Betaproteobacteria</taxon>
        <taxon>Rhodocyclales</taxon>
        <taxon>Rhodocyclaceae</taxon>
        <taxon>Oryzomicrobium</taxon>
    </lineage>
</organism>
<evidence type="ECO:0000259" key="9">
    <source>
        <dbReference type="PROSITE" id="PS50850"/>
    </source>
</evidence>
<dbReference type="Gene3D" id="1.20.1720.10">
    <property type="entry name" value="Multidrug resistance protein D"/>
    <property type="match status" value="1"/>
</dbReference>
<dbReference type="RefSeq" id="WP_054619816.1">
    <property type="nucleotide sequence ID" value="NZ_CP022579.1"/>
</dbReference>
<evidence type="ECO:0000256" key="3">
    <source>
        <dbReference type="ARBA" id="ARBA00022448"/>
    </source>
</evidence>
<keyword evidence="7 8" id="KW-0472">Membrane</keyword>
<dbReference type="GO" id="GO:1990961">
    <property type="term" value="P:xenobiotic detoxification by transmembrane export across the plasma membrane"/>
    <property type="evidence" value="ECO:0007669"/>
    <property type="project" value="InterPro"/>
</dbReference>
<proteinExistence type="inferred from homology"/>
<dbReference type="AlphaFoldDB" id="A0A5C1E5J6"/>
<dbReference type="SUPFAM" id="SSF103473">
    <property type="entry name" value="MFS general substrate transporter"/>
    <property type="match status" value="1"/>
</dbReference>
<feature type="transmembrane region" description="Helical" evidence="8">
    <location>
        <begin position="104"/>
        <end position="125"/>
    </location>
</feature>
<keyword evidence="3 8" id="KW-0813">Transport</keyword>
<evidence type="ECO:0000256" key="6">
    <source>
        <dbReference type="ARBA" id="ARBA00022989"/>
    </source>
</evidence>
<dbReference type="InterPro" id="IPR036259">
    <property type="entry name" value="MFS_trans_sf"/>
</dbReference>
<dbReference type="InterPro" id="IPR004812">
    <property type="entry name" value="Efflux_drug-R_Bcr/CmlA"/>
</dbReference>
<evidence type="ECO:0000256" key="2">
    <source>
        <dbReference type="ARBA" id="ARBA00006236"/>
    </source>
</evidence>
<dbReference type="PANTHER" id="PTHR43124:SF3">
    <property type="entry name" value="CHLORAMPHENICOL EFFLUX PUMP RV0191"/>
    <property type="match status" value="1"/>
</dbReference>
<keyword evidence="11" id="KW-1185">Reference proteome</keyword>
<comment type="caution">
    <text evidence="8">Lacks conserved residue(s) required for the propagation of feature annotation.</text>
</comment>
<dbReference type="GO" id="GO:0005886">
    <property type="term" value="C:plasma membrane"/>
    <property type="evidence" value="ECO:0007669"/>
    <property type="project" value="UniProtKB-SubCell"/>
</dbReference>
<keyword evidence="8" id="KW-0997">Cell inner membrane</keyword>
<dbReference type="EMBL" id="CP022579">
    <property type="protein sequence ID" value="QEL63547.1"/>
    <property type="molecule type" value="Genomic_DNA"/>
</dbReference>
<reference evidence="10 11" key="1">
    <citation type="submission" date="2017-07" db="EMBL/GenBank/DDBJ databases">
        <title>Complete genome sequence of Oryzomicrobium terrae TPP412.</title>
        <authorList>
            <person name="Chiu L.-W."/>
            <person name="Lo K.-J."/>
            <person name="Tsai Y.-M."/>
            <person name="Lin S.-S."/>
            <person name="Kuo C.-H."/>
            <person name="Liu C.-T."/>
        </authorList>
    </citation>
    <scope>NUCLEOTIDE SEQUENCE [LARGE SCALE GENOMIC DNA]</scope>
    <source>
        <strain evidence="10 11">TPP412</strain>
    </source>
</reference>
<dbReference type="InterPro" id="IPR020846">
    <property type="entry name" value="MFS_dom"/>
</dbReference>
<name>A0A5C1E5J6_9RHOO</name>
<evidence type="ECO:0000313" key="11">
    <source>
        <dbReference type="Proteomes" id="UP000323671"/>
    </source>
</evidence>
<evidence type="ECO:0000256" key="8">
    <source>
        <dbReference type="RuleBase" id="RU365088"/>
    </source>
</evidence>
<evidence type="ECO:0000256" key="5">
    <source>
        <dbReference type="ARBA" id="ARBA00022692"/>
    </source>
</evidence>
<dbReference type="Pfam" id="PF07690">
    <property type="entry name" value="MFS_1"/>
    <property type="match status" value="1"/>
</dbReference>
<feature type="transmembrane region" description="Helical" evidence="8">
    <location>
        <begin position="54"/>
        <end position="70"/>
    </location>
</feature>
<evidence type="ECO:0000256" key="1">
    <source>
        <dbReference type="ARBA" id="ARBA00004651"/>
    </source>
</evidence>
<dbReference type="GO" id="GO:0042910">
    <property type="term" value="F:xenobiotic transmembrane transporter activity"/>
    <property type="evidence" value="ECO:0007669"/>
    <property type="project" value="InterPro"/>
</dbReference>
<protein>
    <recommendedName>
        <fullName evidence="8">Bcr/CflA family efflux transporter</fullName>
    </recommendedName>
</protein>
<feature type="transmembrane region" description="Helical" evidence="8">
    <location>
        <begin position="165"/>
        <end position="187"/>
    </location>
</feature>
<feature type="transmembrane region" description="Helical" evidence="8">
    <location>
        <begin position="253"/>
        <end position="271"/>
    </location>
</feature>
<keyword evidence="4" id="KW-1003">Cell membrane</keyword>